<evidence type="ECO:0000313" key="1">
    <source>
        <dbReference type="EMBL" id="KAF5606328.1"/>
    </source>
</evidence>
<proteinExistence type="predicted"/>
<gene>
    <name evidence="1" type="ORF">FSUBG_6162</name>
</gene>
<name>A0A8H5Q1A4_GIBSU</name>
<keyword evidence="2" id="KW-1185">Reference proteome</keyword>
<protein>
    <submittedName>
        <fullName evidence="1">P-loop containing protein</fullName>
    </submittedName>
</protein>
<reference evidence="1 2" key="1">
    <citation type="submission" date="2020-05" db="EMBL/GenBank/DDBJ databases">
        <title>Identification and distribution of gene clusters putatively required for synthesis of sphingolipid metabolism inhibitors in phylogenetically diverse species of the filamentous fungus Fusarium.</title>
        <authorList>
            <person name="Kim H.-S."/>
            <person name="Busman M."/>
            <person name="Brown D.W."/>
            <person name="Divon H."/>
            <person name="Uhlig S."/>
            <person name="Proctor R.H."/>
        </authorList>
    </citation>
    <scope>NUCLEOTIDE SEQUENCE [LARGE SCALE GENOMIC DNA]</scope>
    <source>
        <strain evidence="1 2">NRRL 66333</strain>
    </source>
</reference>
<dbReference type="RefSeq" id="XP_036538361.1">
    <property type="nucleotide sequence ID" value="XM_036684332.1"/>
</dbReference>
<organism evidence="1 2">
    <name type="scientific">Gibberella subglutinans</name>
    <name type="common">Fusarium subglutinans</name>
    <dbReference type="NCBI Taxonomy" id="42677"/>
    <lineage>
        <taxon>Eukaryota</taxon>
        <taxon>Fungi</taxon>
        <taxon>Dikarya</taxon>
        <taxon>Ascomycota</taxon>
        <taxon>Pezizomycotina</taxon>
        <taxon>Sordariomycetes</taxon>
        <taxon>Hypocreomycetidae</taxon>
        <taxon>Hypocreales</taxon>
        <taxon>Nectriaceae</taxon>
        <taxon>Fusarium</taxon>
        <taxon>Fusarium fujikuroi species complex</taxon>
    </lineage>
</organism>
<evidence type="ECO:0000313" key="2">
    <source>
        <dbReference type="Proteomes" id="UP000547976"/>
    </source>
</evidence>
<sequence>MLDNLPPDSSPGSEDYNESTIPQIEEAAIQFGFFLKRHSITPYNDATIDYLDILIVIYISLAKGIRFRVRDDLEVRQKFSQNKKLPQLFFLSV</sequence>
<dbReference type="EMBL" id="JAAOAV010000062">
    <property type="protein sequence ID" value="KAF5606328.1"/>
    <property type="molecule type" value="Genomic_DNA"/>
</dbReference>
<dbReference type="AlphaFoldDB" id="A0A8H5Q1A4"/>
<comment type="caution">
    <text evidence="1">The sequence shown here is derived from an EMBL/GenBank/DDBJ whole genome shotgun (WGS) entry which is preliminary data.</text>
</comment>
<dbReference type="GeneID" id="59319050"/>
<accession>A0A8H5Q1A4</accession>
<dbReference type="Proteomes" id="UP000547976">
    <property type="component" value="Unassembled WGS sequence"/>
</dbReference>